<dbReference type="Proteomes" id="UP000007726">
    <property type="component" value="Chromosome"/>
</dbReference>
<protein>
    <submittedName>
        <fullName evidence="1">Uncharacterized protein</fullName>
    </submittedName>
</protein>
<dbReference type="EMBL" id="CP001336">
    <property type="protein sequence ID" value="ACL19500.1"/>
    <property type="molecule type" value="Genomic_DNA"/>
</dbReference>
<organism evidence="1 2">
    <name type="scientific">Desulfitobacterium hafniense (strain DSM 10664 / DCB-2)</name>
    <dbReference type="NCBI Taxonomy" id="272564"/>
    <lineage>
        <taxon>Bacteria</taxon>
        <taxon>Bacillati</taxon>
        <taxon>Bacillota</taxon>
        <taxon>Clostridia</taxon>
        <taxon>Eubacteriales</taxon>
        <taxon>Desulfitobacteriaceae</taxon>
        <taxon>Desulfitobacterium</taxon>
    </lineage>
</organism>
<name>B8FNX5_DESHD</name>
<accession>B8FNX5</accession>
<dbReference type="RefSeq" id="WP_015943433.1">
    <property type="nucleotide sequence ID" value="NC_011830.1"/>
</dbReference>
<evidence type="ECO:0000313" key="1">
    <source>
        <dbReference type="EMBL" id="ACL19500.1"/>
    </source>
</evidence>
<evidence type="ECO:0000313" key="2">
    <source>
        <dbReference type="Proteomes" id="UP000007726"/>
    </source>
</evidence>
<dbReference type="KEGG" id="dhd:Dhaf_1447"/>
<dbReference type="HOGENOM" id="CLU_3079156_0_0_9"/>
<gene>
    <name evidence="1" type="ordered locus">Dhaf_1447</name>
</gene>
<sequence>MEKILKSEMDLLIEKGVLKCVKGRYPGLISGSKQSMGKIKVDGLRNLFIISY</sequence>
<reference evidence="1 2" key="1">
    <citation type="journal article" date="2012" name="BMC Microbiol.">
        <title>Genome sequence of Desulfitobacterium hafniense DCB-2, a Gram-positive anaerobe capable of dehalogenation and metal reduction.</title>
        <authorList>
            <person name="Kim S.H."/>
            <person name="Harzman C."/>
            <person name="Davis J.K."/>
            <person name="Hutcheson R."/>
            <person name="Broderick J.B."/>
            <person name="Marsh T.L."/>
            <person name="Tiedje J.M."/>
        </authorList>
    </citation>
    <scope>NUCLEOTIDE SEQUENCE [LARGE SCALE GENOMIC DNA]</scope>
    <source>
        <strain evidence="2">DSM 10664 / DCB-2</strain>
    </source>
</reference>
<dbReference type="AlphaFoldDB" id="B8FNX5"/>
<proteinExistence type="predicted"/>